<dbReference type="InterPro" id="IPR039915">
    <property type="entry name" value="TACC"/>
</dbReference>
<dbReference type="GO" id="GO:0007052">
    <property type="term" value="P:mitotic spindle organization"/>
    <property type="evidence" value="ECO:0007669"/>
    <property type="project" value="InterPro"/>
</dbReference>
<reference evidence="10 11" key="1">
    <citation type="journal article" date="2015" name="Nat. Commun.">
        <title>Outbred genome sequencing and CRISPR/Cas9 gene editing in butterflies.</title>
        <authorList>
            <person name="Li X."/>
            <person name="Fan D."/>
            <person name="Zhang W."/>
            <person name="Liu G."/>
            <person name="Zhang L."/>
            <person name="Zhao L."/>
            <person name="Fang X."/>
            <person name="Chen L."/>
            <person name="Dong Y."/>
            <person name="Chen Y."/>
            <person name="Ding Y."/>
            <person name="Zhao R."/>
            <person name="Feng M."/>
            <person name="Zhu Y."/>
            <person name="Feng Y."/>
            <person name="Jiang X."/>
            <person name="Zhu D."/>
            <person name="Xiang H."/>
            <person name="Feng X."/>
            <person name="Li S."/>
            <person name="Wang J."/>
            <person name="Zhang G."/>
            <person name="Kronforst M.R."/>
            <person name="Wang W."/>
        </authorList>
    </citation>
    <scope>NUCLEOTIDE SEQUENCE [LARGE SCALE GENOMIC DNA]</scope>
    <source>
        <strain evidence="10">Ya'a_city_454_Px</strain>
        <tissue evidence="10">Whole body</tissue>
    </source>
</reference>
<dbReference type="PANTHER" id="PTHR13924:SF10">
    <property type="entry name" value="TRANSFORMING ACIDIC COILED-COIL PROTEIN, ISOFORM K"/>
    <property type="match status" value="1"/>
</dbReference>
<keyword evidence="3" id="KW-0963">Cytoplasm</keyword>
<dbReference type="GO" id="GO:0005856">
    <property type="term" value="C:cytoskeleton"/>
    <property type="evidence" value="ECO:0007669"/>
    <property type="project" value="UniProtKB-SubCell"/>
</dbReference>
<evidence type="ECO:0000256" key="7">
    <source>
        <dbReference type="SAM" id="Coils"/>
    </source>
</evidence>
<feature type="domain" description="Transforming acidic coiled-coil-containing protein C-terminal" evidence="9">
    <location>
        <begin position="1371"/>
        <end position="1565"/>
    </location>
</feature>
<accession>A0A194PGB5</accession>
<feature type="region of interest" description="Disordered" evidence="8">
    <location>
        <begin position="1105"/>
        <end position="1128"/>
    </location>
</feature>
<comment type="subcellular location">
    <subcellularLocation>
        <location evidence="1">Cytoplasm</location>
        <location evidence="1">Cytoskeleton</location>
    </subcellularLocation>
</comment>
<evidence type="ECO:0000313" key="11">
    <source>
        <dbReference type="Proteomes" id="UP000053268"/>
    </source>
</evidence>
<keyword evidence="4" id="KW-0597">Phosphoprotein</keyword>
<dbReference type="EMBL" id="KQ459604">
    <property type="protein sequence ID" value="KPI92068.1"/>
    <property type="molecule type" value="Genomic_DNA"/>
</dbReference>
<evidence type="ECO:0000259" key="9">
    <source>
        <dbReference type="Pfam" id="PF05010"/>
    </source>
</evidence>
<keyword evidence="5 7" id="KW-0175">Coiled coil</keyword>
<proteinExistence type="inferred from homology"/>
<feature type="region of interest" description="Disordered" evidence="8">
    <location>
        <begin position="149"/>
        <end position="178"/>
    </location>
</feature>
<feature type="compositionally biased region" description="Polar residues" evidence="8">
    <location>
        <begin position="149"/>
        <end position="167"/>
    </location>
</feature>
<evidence type="ECO:0000256" key="8">
    <source>
        <dbReference type="SAM" id="MobiDB-lite"/>
    </source>
</evidence>
<evidence type="ECO:0000256" key="1">
    <source>
        <dbReference type="ARBA" id="ARBA00004245"/>
    </source>
</evidence>
<evidence type="ECO:0000256" key="4">
    <source>
        <dbReference type="ARBA" id="ARBA00022553"/>
    </source>
</evidence>
<evidence type="ECO:0000313" key="10">
    <source>
        <dbReference type="EMBL" id="KPI92068.1"/>
    </source>
</evidence>
<evidence type="ECO:0000256" key="3">
    <source>
        <dbReference type="ARBA" id="ARBA00022490"/>
    </source>
</evidence>
<dbReference type="GO" id="GO:0005737">
    <property type="term" value="C:cytoplasm"/>
    <property type="evidence" value="ECO:0007669"/>
    <property type="project" value="TreeGrafter"/>
</dbReference>
<feature type="compositionally biased region" description="Low complexity" evidence="8">
    <location>
        <begin position="1108"/>
        <end position="1117"/>
    </location>
</feature>
<dbReference type="STRING" id="66420.A0A194PGB5"/>
<feature type="region of interest" description="Disordered" evidence="8">
    <location>
        <begin position="1"/>
        <end position="32"/>
    </location>
</feature>
<evidence type="ECO:0000256" key="5">
    <source>
        <dbReference type="ARBA" id="ARBA00023054"/>
    </source>
</evidence>
<dbReference type="PANTHER" id="PTHR13924">
    <property type="entry name" value="TRANSFORMING ACIDIC COILED-COIL CONTAINING PROTEIN 1/2"/>
    <property type="match status" value="1"/>
</dbReference>
<keyword evidence="11" id="KW-1185">Reference proteome</keyword>
<feature type="coiled-coil region" evidence="7">
    <location>
        <begin position="1502"/>
        <end position="1568"/>
    </location>
</feature>
<dbReference type="GO" id="GO:0007097">
    <property type="term" value="P:nuclear migration"/>
    <property type="evidence" value="ECO:0007669"/>
    <property type="project" value="TreeGrafter"/>
</dbReference>
<evidence type="ECO:0000256" key="2">
    <source>
        <dbReference type="ARBA" id="ARBA00009423"/>
    </source>
</evidence>
<gene>
    <name evidence="10" type="ORF">RR46_13289</name>
</gene>
<dbReference type="Proteomes" id="UP000053268">
    <property type="component" value="Unassembled WGS sequence"/>
</dbReference>
<keyword evidence="6" id="KW-0206">Cytoskeleton</keyword>
<protein>
    <submittedName>
        <fullName evidence="10">Transforming acidic coiled-coil-containing protein 3</fullName>
    </submittedName>
</protein>
<dbReference type="Gene3D" id="1.20.5.1700">
    <property type="match status" value="1"/>
</dbReference>
<organism evidence="10 11">
    <name type="scientific">Papilio xuthus</name>
    <name type="common">Asian swallowtail butterfly</name>
    <dbReference type="NCBI Taxonomy" id="66420"/>
    <lineage>
        <taxon>Eukaryota</taxon>
        <taxon>Metazoa</taxon>
        <taxon>Ecdysozoa</taxon>
        <taxon>Arthropoda</taxon>
        <taxon>Hexapoda</taxon>
        <taxon>Insecta</taxon>
        <taxon>Pterygota</taxon>
        <taxon>Neoptera</taxon>
        <taxon>Endopterygota</taxon>
        <taxon>Lepidoptera</taxon>
        <taxon>Glossata</taxon>
        <taxon>Ditrysia</taxon>
        <taxon>Papilionoidea</taxon>
        <taxon>Papilionidae</taxon>
        <taxon>Papilioninae</taxon>
        <taxon>Papilio</taxon>
    </lineage>
</organism>
<feature type="coiled-coil region" evidence="7">
    <location>
        <begin position="1340"/>
        <end position="1442"/>
    </location>
</feature>
<evidence type="ECO:0000256" key="6">
    <source>
        <dbReference type="ARBA" id="ARBA00023212"/>
    </source>
</evidence>
<comment type="similarity">
    <text evidence="2">Belongs to the TACC family.</text>
</comment>
<name>A0A194PGB5_PAPXU</name>
<sequence length="1570" mass="176778">MAQVEPMDIDDIDSDFDNKENSSNHSNVLPRTPCMEKGYEELDVSELNMKLRYSITPAASPMSKSLNDYEISTNIVVAYENNNLTRSLNSTMTKSETVTSLKSLPLQVHTNEKVSDDVIPSVLRTVHPASDNNVTVTQEGVNDNVENMSLPSTSSSVTHTPEATTPTKEVPKHDGSSPIMRGLKSVLNMFRSSQSPIPPPETTFTNMTQEILSPNNSILKDMENIRCQTVVVSTPIANNRKASSESRRNSPLKESIVFNDDLEKDLQWKDETTIFFKDEKIPIHKLFPSQSMCNSKTSKKVTKTLKMDKSESKNMTEEYMSMSNNASISQSGIGINAQLLSLQNEVSALESDGEFVDCEMTLNGESFNSKLSDQEDNGYEITKNDDKFIHENTKQVIDNIEDLLTDCKENKSFVVHKPCEISCALSTEKNSNQSIFLNDNINDQEEFESKTNIAYERHSTSESAIENNANINEVLGSNMESIQSEKKYDLSAEEHPNSTNVTLCEDNGKICDSNNDYNEKVHPSEVPLPHDNNINFMEFLSTTKYMNEPKVCTIQQDLNKTAMTVDSIESVMMQESYCKHVQNEYEVKLDKDNNLETANLKPSDKVDVPITKETTLQYIGVDKQEDYMENQIIDSIHTPVNVPFIPVTTECNDDQNLVPYNQIELIQKDNKLFSKCINDKEIKTDKLELGELNDDHSQTNKCKNDDLSMNPHHSTSEDASLNTCGLLNITTIEQNVIGAQNSFNVGSKKVHEVNATSSTNSMIYDFNENDKESNSTLINEKIKKTMDLGDETLVIENNSNELSDKLTNFDNTYLNEPSDCAPDTTFNMDAKKETNASRDDDKKLDQNNISKNTAINVLVESSKMYEDVHEGKNTKIETILNSVAGEEHVNVKETSESQMFSEGDCSNNKEINNFYSKNTVLQEENKTVNVSDILNARKSEVLQLEHCLNVTNSLDYINKTYVTPDNPSNLPDQDTLVETIEVFACQTEKTDSKSAMNNHEVTSQERITANSSLHKIENVSILDKNSISSQVTGSEPKNVFNLPEISSAFISKVKGNVGTSSTPDADDDSKYIFKVPSSNLTHLSQKCDSHTQDIDPKLCVDKNELDSSDVSTSSKASEATVHEVNTEDDDTVEASFFETEEFNEVDKKSDHEDMIDFSDIPTQKINNNAYKGEMFIDAEAFQFLLNQNKSNVVADSGRESLFLKFDPLFAKRMSIDAASVNKIQKGQSTPKKISKTLSNIDFYRNANETTESTLEANFEDSTVLLSKPMMVVNPAVNSVFSPRNKSCTPPRANRRSHTFTSPAIAVIDRLLSLSGDNSALNLEMSMIDVRGRTNETDQVLTQLRELLAEKEINVHGLRSESKELSERLRTLESQVKILETESEQRLRKVDDLNKCLVEKSKMNKGMAVVVEEYERTIASLTAEIEQDKKAHAEERLKLINERNEQNAHLASMTMSFNDLHSKYEKNKQIIMNCKDNEEKYKRSIKEFDESVIKIQNNYELLKQHATSNLNNKNDEFEKLNRTHEAEVLKYGAMIKRKEMDISSLKETLAQKIKANEELTAICDELLNKVA</sequence>
<dbReference type="InterPro" id="IPR007707">
    <property type="entry name" value="TACC_C"/>
</dbReference>
<dbReference type="Pfam" id="PF05010">
    <property type="entry name" value="TACC_C"/>
    <property type="match status" value="1"/>
</dbReference>